<evidence type="ECO:0008006" key="3">
    <source>
        <dbReference type="Google" id="ProtNLM"/>
    </source>
</evidence>
<keyword evidence="2" id="KW-1185">Reference proteome</keyword>
<dbReference type="Proteomes" id="UP000570166">
    <property type="component" value="Unassembled WGS sequence"/>
</dbReference>
<dbReference type="InterPro" id="IPR027417">
    <property type="entry name" value="P-loop_NTPase"/>
</dbReference>
<sequence>MTEKRVVHVLTTVKGGAGKTETTDMLEAVLTLTGHRCTLVDVDDGNRGLARRVGVDNVVKLDWTSGIEDAPGWVAQYGSDSAHHLLFDLGAGISSSDTPVMAFLQTVWRMLHNEGARIIFYCIVSTNAPTSRFVERMVSTYGKIGTILIVHNDQDGSRAFPADIANRAEPQIDLRHQAPGIQEVRLRHRARLSAVIANPLPGYRLATALMATRVHAFARQLAAVSIIDPASLAALDGGSPPVPRLMYSTRRSSDATDERILCNGKLHDAHHALLANGLSDSELLTAAKAYRAACASWQSR</sequence>
<organism evidence="1 2">
    <name type="scientific">Sphingomonas chungangi</name>
    <dbReference type="NCBI Taxonomy" id="2683589"/>
    <lineage>
        <taxon>Bacteria</taxon>
        <taxon>Pseudomonadati</taxon>
        <taxon>Pseudomonadota</taxon>
        <taxon>Alphaproteobacteria</taxon>
        <taxon>Sphingomonadales</taxon>
        <taxon>Sphingomonadaceae</taxon>
        <taxon>Sphingomonas</taxon>
    </lineage>
</organism>
<proteinExistence type="predicted"/>
<dbReference type="SUPFAM" id="SSF52540">
    <property type="entry name" value="P-loop containing nucleoside triphosphate hydrolases"/>
    <property type="match status" value="1"/>
</dbReference>
<dbReference type="EMBL" id="JACEIB010000003">
    <property type="protein sequence ID" value="MBA2933883.1"/>
    <property type="molecule type" value="Genomic_DNA"/>
</dbReference>
<reference evidence="1 2" key="1">
    <citation type="submission" date="2020-07" db="EMBL/GenBank/DDBJ databases">
        <authorList>
            <person name="Sun Q."/>
        </authorList>
    </citation>
    <scope>NUCLEOTIDE SEQUENCE [LARGE SCALE GENOMIC DNA]</scope>
    <source>
        <strain evidence="1 2">CGMCC 1.13654</strain>
    </source>
</reference>
<accession>A0A838L316</accession>
<evidence type="ECO:0000313" key="1">
    <source>
        <dbReference type="EMBL" id="MBA2933883.1"/>
    </source>
</evidence>
<name>A0A838L316_9SPHN</name>
<comment type="caution">
    <text evidence="1">The sequence shown here is derived from an EMBL/GenBank/DDBJ whole genome shotgun (WGS) entry which is preliminary data.</text>
</comment>
<gene>
    <name evidence="1" type="ORF">HZF05_07190</name>
</gene>
<protein>
    <recommendedName>
        <fullName evidence="3">ParA family protein</fullName>
    </recommendedName>
</protein>
<evidence type="ECO:0000313" key="2">
    <source>
        <dbReference type="Proteomes" id="UP000570166"/>
    </source>
</evidence>
<dbReference type="RefSeq" id="WP_160363673.1">
    <property type="nucleotide sequence ID" value="NZ_JACEIB010000003.1"/>
</dbReference>
<dbReference type="Gene3D" id="3.40.50.300">
    <property type="entry name" value="P-loop containing nucleotide triphosphate hydrolases"/>
    <property type="match status" value="1"/>
</dbReference>
<dbReference type="AlphaFoldDB" id="A0A838L316"/>